<evidence type="ECO:0000313" key="7">
    <source>
        <dbReference type="Proteomes" id="UP000664966"/>
    </source>
</evidence>
<name>A0A245ZWQ4_ACIBA</name>
<reference evidence="2 6" key="2">
    <citation type="submission" date="2019-10" db="EMBL/GenBank/DDBJ databases">
        <title>Genetic environment of the oxa23 gene and comparative analysis of carbapenem resistant Acinetobacter baumannii isolates belonging to global clone 1, lineage 2 recovered in a burns hospital outbreak in 2012-2013.</title>
        <authorList>
            <person name="Douraghi M."/>
            <person name="Aris P."/>
            <person name="Kenyon J."/>
            <person name="Hamidian M."/>
        </authorList>
    </citation>
    <scope>NUCLEOTIDE SEQUENCE [LARGE SCALE GENOMIC DNA]</scope>
    <source>
        <strain evidence="2 6">ABS103</strain>
    </source>
</reference>
<gene>
    <name evidence="3" type="ORF">CBE85_20140</name>
    <name evidence="2" type="ORF">F2P40_21070</name>
    <name evidence="4" type="ORF">J6E47_21100</name>
</gene>
<dbReference type="Proteomes" id="UP000664966">
    <property type="component" value="Plasmid p3KSK6"/>
</dbReference>
<sequence>MKEKLRWIILVVSLAFLYGVTYFIFINTSTGKPIFGGIPEILAYIVPAYFITSILIEVLLNDIPNKNVKLMLGKALILLLSFLAFTVIYWLFYKNIIIANELENTFIGKNSHFIFIWLMIFFGIKFANKLYFK</sequence>
<feature type="transmembrane region" description="Helical" evidence="1">
    <location>
        <begin position="7"/>
        <end position="26"/>
    </location>
</feature>
<dbReference type="AlphaFoldDB" id="A0A245ZWQ4"/>
<feature type="transmembrane region" description="Helical" evidence="1">
    <location>
        <begin position="41"/>
        <end position="60"/>
    </location>
</feature>
<dbReference type="Proteomes" id="UP000461234">
    <property type="component" value="Unassembled WGS sequence"/>
</dbReference>
<evidence type="ECO:0000313" key="5">
    <source>
        <dbReference type="Proteomes" id="UP000197394"/>
    </source>
</evidence>
<reference evidence="3 5" key="1">
    <citation type="submission" date="2017-05" db="EMBL/GenBank/DDBJ databases">
        <title>Draft genome sequence of MDR A. baumannii AB360.</title>
        <authorList>
            <person name="Wareham D.W."/>
            <person name="Bean D.C."/>
        </authorList>
    </citation>
    <scope>NUCLEOTIDE SEQUENCE [LARGE SCALE GENOMIC DNA]</scope>
    <source>
        <strain evidence="3 5">AB360</strain>
    </source>
</reference>
<evidence type="ECO:0000313" key="4">
    <source>
        <dbReference type="EMBL" id="QTK45784.1"/>
    </source>
</evidence>
<dbReference type="Proteomes" id="UP000197394">
    <property type="component" value="Unassembled WGS sequence"/>
</dbReference>
<dbReference type="EMBL" id="CP072273">
    <property type="protein sequence ID" value="QTK45784.1"/>
    <property type="molecule type" value="Genomic_DNA"/>
</dbReference>
<organism evidence="2 6">
    <name type="scientific">Acinetobacter baumannii</name>
    <dbReference type="NCBI Taxonomy" id="470"/>
    <lineage>
        <taxon>Bacteria</taxon>
        <taxon>Pseudomonadati</taxon>
        <taxon>Pseudomonadota</taxon>
        <taxon>Gammaproteobacteria</taxon>
        <taxon>Moraxellales</taxon>
        <taxon>Moraxellaceae</taxon>
        <taxon>Acinetobacter</taxon>
        <taxon>Acinetobacter calcoaceticus/baumannii complex</taxon>
    </lineage>
</organism>
<feature type="transmembrane region" description="Helical" evidence="1">
    <location>
        <begin position="112"/>
        <end position="132"/>
    </location>
</feature>
<evidence type="ECO:0000313" key="2">
    <source>
        <dbReference type="EMBL" id="MQR51765.1"/>
    </source>
</evidence>
<evidence type="ECO:0000313" key="3">
    <source>
        <dbReference type="EMBL" id="OWK64769.1"/>
    </source>
</evidence>
<dbReference type="RefSeq" id="WP_000660211.1">
    <property type="nucleotide sequence ID" value="NZ_CAJHGJ010000044.1"/>
</dbReference>
<evidence type="ECO:0000256" key="1">
    <source>
        <dbReference type="SAM" id="Phobius"/>
    </source>
</evidence>
<proteinExistence type="predicted"/>
<keyword evidence="1" id="KW-1133">Transmembrane helix</keyword>
<geneLocation type="plasmid" evidence="4 7">
    <name>p3KSK6</name>
</geneLocation>
<evidence type="ECO:0000313" key="6">
    <source>
        <dbReference type="Proteomes" id="UP000461234"/>
    </source>
</evidence>
<reference evidence="4" key="3">
    <citation type="submission" date="2021-03" db="EMBL/GenBank/DDBJ databases">
        <title>Complete genome sequencing of Acinetobacter baumannii.</title>
        <authorList>
            <person name="Yadav B."/>
            <person name="Makwana N."/>
            <person name="Kharat A.S."/>
            <person name="Veeraraghavan B."/>
            <person name="Vijayakumar S."/>
            <person name="Priya M."/>
        </authorList>
    </citation>
    <scope>NUCLEOTIDE SEQUENCE</scope>
    <source>
        <strain evidence="4">KSK6</strain>
        <plasmid evidence="4">p3KSK6</plasmid>
    </source>
</reference>
<keyword evidence="1" id="KW-0812">Transmembrane</keyword>
<keyword evidence="4" id="KW-0614">Plasmid</keyword>
<keyword evidence="1" id="KW-0472">Membrane</keyword>
<accession>A0A245ZWQ4</accession>
<dbReference type="EMBL" id="WIOC01000069">
    <property type="protein sequence ID" value="MQR51765.1"/>
    <property type="molecule type" value="Genomic_DNA"/>
</dbReference>
<protein>
    <submittedName>
        <fullName evidence="2">Uncharacterized protein</fullName>
    </submittedName>
</protein>
<dbReference type="EMBL" id="NGKM01000042">
    <property type="protein sequence ID" value="OWK64769.1"/>
    <property type="molecule type" value="Genomic_DNA"/>
</dbReference>
<feature type="transmembrane region" description="Helical" evidence="1">
    <location>
        <begin position="72"/>
        <end position="92"/>
    </location>
</feature>